<feature type="domain" description="Mycothiol-dependent maleylpyruvate isomerase metal-binding" evidence="1">
    <location>
        <begin position="12"/>
        <end position="163"/>
    </location>
</feature>
<evidence type="ECO:0000313" key="2">
    <source>
        <dbReference type="EMBL" id="QEV06162.1"/>
    </source>
</evidence>
<accession>A0ABX6AWT2</accession>
<proteinExistence type="predicted"/>
<dbReference type="PANTHER" id="PTHR40758:SF1">
    <property type="entry name" value="CONSERVED PROTEIN"/>
    <property type="match status" value="1"/>
</dbReference>
<dbReference type="GeneID" id="95535111"/>
<name>A0ABX6AWT2_9ACTN</name>
<evidence type="ECO:0000313" key="3">
    <source>
        <dbReference type="Proteomes" id="UP000326041"/>
    </source>
</evidence>
<protein>
    <recommendedName>
        <fullName evidence="1">Mycothiol-dependent maleylpyruvate isomerase metal-binding domain-containing protein</fullName>
    </recommendedName>
</protein>
<evidence type="ECO:0000259" key="1">
    <source>
        <dbReference type="Pfam" id="PF11716"/>
    </source>
</evidence>
<dbReference type="EMBL" id="CP023697">
    <property type="protein sequence ID" value="QEV06162.1"/>
    <property type="molecule type" value="Genomic_DNA"/>
</dbReference>
<keyword evidence="3" id="KW-1185">Reference proteome</keyword>
<sequence length="289" mass="31376">MYWLGHTRLCDDIRRQRAHLFTALGRVDPETPVPHCPGWNAAHLAAHVHAAFTWAAGLLNSGTVEFRPPHEFLRDIPEDAVDPDAPWPVYVDGLTRAHRRTPLGERIAGEHTGDPLAKSADALVDALLAGGPDRPVWTCVGEPRARFWAAWGALEAGIHRLDAEAMLGVTPELDRDVAEQLVGFTLEVVAHPSSTSFFDPRFARLRKSGERILVRAVGSTGGPGEWLIHLVPSGPVLLEPGSGRPDVTVEAPGELLLPLLKRRVPLSAPGIRTTGDGDVMADWLEHVVS</sequence>
<dbReference type="Proteomes" id="UP000326041">
    <property type="component" value="Chromosome"/>
</dbReference>
<dbReference type="Pfam" id="PF11716">
    <property type="entry name" value="MDMPI_N"/>
    <property type="match status" value="1"/>
</dbReference>
<reference evidence="2 3" key="1">
    <citation type="submission" date="2017-09" db="EMBL/GenBank/DDBJ databases">
        <authorList>
            <person name="Lee N."/>
            <person name="Cho B.-K."/>
        </authorList>
    </citation>
    <scope>NUCLEOTIDE SEQUENCE [LARGE SCALE GENOMIC DNA]</scope>
    <source>
        <strain evidence="2 3">ATCC 13879</strain>
    </source>
</reference>
<dbReference type="PANTHER" id="PTHR40758">
    <property type="entry name" value="CONSERVED PROTEIN"/>
    <property type="match status" value="1"/>
</dbReference>
<dbReference type="RefSeq" id="WP_055605727.1">
    <property type="nucleotide sequence ID" value="NZ_CP023697.1"/>
</dbReference>
<gene>
    <name evidence="2" type="ORF">CP972_11150</name>
</gene>
<dbReference type="InterPro" id="IPR024344">
    <property type="entry name" value="MDMPI_metal-binding"/>
</dbReference>
<organism evidence="2 3">
    <name type="scientific">Streptomyces prasinus</name>
    <dbReference type="NCBI Taxonomy" id="67345"/>
    <lineage>
        <taxon>Bacteria</taxon>
        <taxon>Bacillati</taxon>
        <taxon>Actinomycetota</taxon>
        <taxon>Actinomycetes</taxon>
        <taxon>Kitasatosporales</taxon>
        <taxon>Streptomycetaceae</taxon>
        <taxon>Streptomyces</taxon>
    </lineage>
</organism>